<protein>
    <submittedName>
        <fullName evidence="2">Uncharacterized protein</fullName>
    </submittedName>
</protein>
<feature type="compositionally biased region" description="Basic and acidic residues" evidence="1">
    <location>
        <begin position="43"/>
        <end position="61"/>
    </location>
</feature>
<dbReference type="GO" id="GO:0009736">
    <property type="term" value="P:cytokinin-activated signaling pathway"/>
    <property type="evidence" value="ECO:0007669"/>
    <property type="project" value="TreeGrafter"/>
</dbReference>
<evidence type="ECO:0000313" key="2">
    <source>
        <dbReference type="EMBL" id="RXH78197.1"/>
    </source>
</evidence>
<name>A0A498I890_MALDO</name>
<evidence type="ECO:0000313" key="3">
    <source>
        <dbReference type="Proteomes" id="UP000290289"/>
    </source>
</evidence>
<feature type="region of interest" description="Disordered" evidence="1">
    <location>
        <begin position="25"/>
        <end position="61"/>
    </location>
</feature>
<dbReference type="GO" id="GO:0005634">
    <property type="term" value="C:nucleus"/>
    <property type="evidence" value="ECO:0007669"/>
    <property type="project" value="TreeGrafter"/>
</dbReference>
<gene>
    <name evidence="2" type="ORF">DVH24_001715</name>
</gene>
<dbReference type="GO" id="GO:0003700">
    <property type="term" value="F:DNA-binding transcription factor activity"/>
    <property type="evidence" value="ECO:0007669"/>
    <property type="project" value="TreeGrafter"/>
</dbReference>
<dbReference type="PANTHER" id="PTHR46353:SF5">
    <property type="entry name" value="ZINC FINGER PROTEIN 5"/>
    <property type="match status" value="1"/>
</dbReference>
<evidence type="ECO:0000256" key="1">
    <source>
        <dbReference type="SAM" id="MobiDB-lite"/>
    </source>
</evidence>
<organism evidence="2 3">
    <name type="scientific">Malus domestica</name>
    <name type="common">Apple</name>
    <name type="synonym">Pyrus malus</name>
    <dbReference type="NCBI Taxonomy" id="3750"/>
    <lineage>
        <taxon>Eukaryota</taxon>
        <taxon>Viridiplantae</taxon>
        <taxon>Streptophyta</taxon>
        <taxon>Embryophyta</taxon>
        <taxon>Tracheophyta</taxon>
        <taxon>Spermatophyta</taxon>
        <taxon>Magnoliopsida</taxon>
        <taxon>eudicotyledons</taxon>
        <taxon>Gunneridae</taxon>
        <taxon>Pentapetalae</taxon>
        <taxon>rosids</taxon>
        <taxon>fabids</taxon>
        <taxon>Rosales</taxon>
        <taxon>Rosaceae</taxon>
        <taxon>Amygdaloideae</taxon>
        <taxon>Maleae</taxon>
        <taxon>Malus</taxon>
    </lineage>
</organism>
<keyword evidence="3" id="KW-1185">Reference proteome</keyword>
<dbReference type="Proteomes" id="UP000290289">
    <property type="component" value="Chromosome 13"/>
</dbReference>
<reference evidence="2 3" key="1">
    <citation type="submission" date="2018-10" db="EMBL/GenBank/DDBJ databases">
        <title>A high-quality apple genome assembly.</title>
        <authorList>
            <person name="Hu J."/>
        </authorList>
    </citation>
    <scope>NUCLEOTIDE SEQUENCE [LARGE SCALE GENOMIC DNA]</scope>
    <source>
        <strain evidence="3">cv. HFTH1</strain>
        <tissue evidence="2">Young leaf</tissue>
    </source>
</reference>
<comment type="caution">
    <text evidence="2">The sequence shown here is derived from an EMBL/GenBank/DDBJ whole genome shotgun (WGS) entry which is preliminary data.</text>
</comment>
<dbReference type="InterPro" id="IPR044299">
    <property type="entry name" value="GIS3/ZFP5/ZFP6"/>
</dbReference>
<dbReference type="AlphaFoldDB" id="A0A498I890"/>
<dbReference type="GO" id="GO:0009740">
    <property type="term" value="P:gibberellic acid mediated signaling pathway"/>
    <property type="evidence" value="ECO:0007669"/>
    <property type="project" value="TreeGrafter"/>
</dbReference>
<dbReference type="GO" id="GO:0010090">
    <property type="term" value="P:trichome morphogenesis"/>
    <property type="evidence" value="ECO:0007669"/>
    <property type="project" value="InterPro"/>
</dbReference>
<dbReference type="PANTHER" id="PTHR46353">
    <property type="entry name" value="ZINC FINGER PROTEIN 5"/>
    <property type="match status" value="1"/>
</dbReference>
<accession>A0A498I890</accession>
<dbReference type="GO" id="GO:0000976">
    <property type="term" value="F:transcription cis-regulatory region binding"/>
    <property type="evidence" value="ECO:0007669"/>
    <property type="project" value="TreeGrafter"/>
</dbReference>
<proteinExistence type="predicted"/>
<sequence length="76" mass="8808">MQSKTYSAESCIEKKLRFFEFELNPQDGGDESVNSSNSVSHPIKLERSRENEKSSKSEPDDKKFECQYCFKEFANS</sequence>
<dbReference type="EMBL" id="RDQH01000339">
    <property type="protein sequence ID" value="RXH78197.1"/>
    <property type="molecule type" value="Genomic_DNA"/>
</dbReference>